<organism evidence="2 3">
    <name type="scientific">Oryza sativa subsp. japonica</name>
    <name type="common">Rice</name>
    <dbReference type="NCBI Taxonomy" id="39947"/>
    <lineage>
        <taxon>Eukaryota</taxon>
        <taxon>Viridiplantae</taxon>
        <taxon>Streptophyta</taxon>
        <taxon>Embryophyta</taxon>
        <taxon>Tracheophyta</taxon>
        <taxon>Spermatophyta</taxon>
        <taxon>Magnoliopsida</taxon>
        <taxon>Liliopsida</taxon>
        <taxon>Poales</taxon>
        <taxon>Poaceae</taxon>
        <taxon>BOP clade</taxon>
        <taxon>Oryzoideae</taxon>
        <taxon>Oryzeae</taxon>
        <taxon>Oryzinae</taxon>
        <taxon>Oryza</taxon>
        <taxon>Oryza sativa</taxon>
    </lineage>
</organism>
<gene>
    <name evidence="2" type="ordered locus">Os10g0360900</name>
    <name evidence="2" type="ORF">OSNPB_100360900</name>
</gene>
<feature type="region of interest" description="Disordered" evidence="1">
    <location>
        <begin position="1"/>
        <end position="20"/>
    </location>
</feature>
<protein>
    <submittedName>
        <fullName evidence="2">Os10g0360900 protein</fullName>
    </submittedName>
</protein>
<sequence>MQGGISPLRPCASMSKATTKRGFGSSLEHVTPRQVHMSSEVLFHVVRAPPSGLERCDLMQSRASRWLLSDSSAIANAVRETSIATTAMCIAAHTIFAGVYFGQYGFSF</sequence>
<keyword evidence="3" id="KW-1185">Reference proteome</keyword>
<evidence type="ECO:0000313" key="2">
    <source>
        <dbReference type="EMBL" id="BAT10499.1"/>
    </source>
</evidence>
<evidence type="ECO:0000313" key="3">
    <source>
        <dbReference type="Proteomes" id="UP000059680"/>
    </source>
</evidence>
<dbReference type="Gramene" id="Os10t0360900-02">
    <property type="protein sequence ID" value="Os10t0360900-02"/>
    <property type="gene ID" value="Os10g0360900"/>
</dbReference>
<accession>A0A0P0XU46</accession>
<reference evidence="2 3" key="2">
    <citation type="journal article" date="2013" name="Plant Cell Physiol.">
        <title>Rice Annotation Project Database (RAP-DB): an integrative and interactive database for rice genomics.</title>
        <authorList>
            <person name="Sakai H."/>
            <person name="Lee S.S."/>
            <person name="Tanaka T."/>
            <person name="Numa H."/>
            <person name="Kim J."/>
            <person name="Kawahara Y."/>
            <person name="Wakimoto H."/>
            <person name="Yang C.C."/>
            <person name="Iwamoto M."/>
            <person name="Abe T."/>
            <person name="Yamada Y."/>
            <person name="Muto A."/>
            <person name="Inokuchi H."/>
            <person name="Ikemura T."/>
            <person name="Matsumoto T."/>
            <person name="Sasaki T."/>
            <person name="Itoh T."/>
        </authorList>
    </citation>
    <scope>NUCLEOTIDE SEQUENCE [LARGE SCALE GENOMIC DNA]</scope>
    <source>
        <strain evidence="3">cv. Nipponbare</strain>
    </source>
</reference>
<dbReference type="AlphaFoldDB" id="A0A0P0XU46"/>
<evidence type="ECO:0000256" key="1">
    <source>
        <dbReference type="SAM" id="MobiDB-lite"/>
    </source>
</evidence>
<dbReference type="Proteomes" id="UP000059680">
    <property type="component" value="Chromosome 10"/>
</dbReference>
<reference evidence="2 3" key="3">
    <citation type="journal article" date="2013" name="Rice">
        <title>Improvement of the Oryza sativa Nipponbare reference genome using next generation sequence and optical map data.</title>
        <authorList>
            <person name="Kawahara Y."/>
            <person name="de la Bastide M."/>
            <person name="Hamilton J.P."/>
            <person name="Kanamori H."/>
            <person name="McCombie W.R."/>
            <person name="Ouyang S."/>
            <person name="Schwartz D.C."/>
            <person name="Tanaka T."/>
            <person name="Wu J."/>
            <person name="Zhou S."/>
            <person name="Childs K.L."/>
            <person name="Davidson R.M."/>
            <person name="Lin H."/>
            <person name="Quesada-Ocampo L."/>
            <person name="Vaillancourt B."/>
            <person name="Sakai H."/>
            <person name="Lee S.S."/>
            <person name="Kim J."/>
            <person name="Numa H."/>
            <person name="Itoh T."/>
            <person name="Buell C.R."/>
            <person name="Matsumoto T."/>
        </authorList>
    </citation>
    <scope>NUCLEOTIDE SEQUENCE [LARGE SCALE GENOMIC DNA]</scope>
    <source>
        <strain evidence="3">cv. Nipponbare</strain>
    </source>
</reference>
<reference evidence="3" key="1">
    <citation type="journal article" date="2005" name="Nature">
        <title>The map-based sequence of the rice genome.</title>
        <authorList>
            <consortium name="International rice genome sequencing project (IRGSP)"/>
            <person name="Matsumoto T."/>
            <person name="Wu J."/>
            <person name="Kanamori H."/>
            <person name="Katayose Y."/>
            <person name="Fujisawa M."/>
            <person name="Namiki N."/>
            <person name="Mizuno H."/>
            <person name="Yamamoto K."/>
            <person name="Antonio B.A."/>
            <person name="Baba T."/>
            <person name="Sakata K."/>
            <person name="Nagamura Y."/>
            <person name="Aoki H."/>
            <person name="Arikawa K."/>
            <person name="Arita K."/>
            <person name="Bito T."/>
            <person name="Chiden Y."/>
            <person name="Fujitsuka N."/>
            <person name="Fukunaka R."/>
            <person name="Hamada M."/>
            <person name="Harada C."/>
            <person name="Hayashi A."/>
            <person name="Hijishita S."/>
            <person name="Honda M."/>
            <person name="Hosokawa S."/>
            <person name="Ichikawa Y."/>
            <person name="Idonuma A."/>
            <person name="Iijima M."/>
            <person name="Ikeda M."/>
            <person name="Ikeno M."/>
            <person name="Ito K."/>
            <person name="Ito S."/>
            <person name="Ito T."/>
            <person name="Ito Y."/>
            <person name="Ito Y."/>
            <person name="Iwabuchi A."/>
            <person name="Kamiya K."/>
            <person name="Karasawa W."/>
            <person name="Kurita K."/>
            <person name="Katagiri S."/>
            <person name="Kikuta A."/>
            <person name="Kobayashi H."/>
            <person name="Kobayashi N."/>
            <person name="Machita K."/>
            <person name="Maehara T."/>
            <person name="Masukawa M."/>
            <person name="Mizubayashi T."/>
            <person name="Mukai Y."/>
            <person name="Nagasaki H."/>
            <person name="Nagata Y."/>
            <person name="Naito S."/>
            <person name="Nakashima M."/>
            <person name="Nakama Y."/>
            <person name="Nakamichi Y."/>
            <person name="Nakamura M."/>
            <person name="Meguro A."/>
            <person name="Negishi M."/>
            <person name="Ohta I."/>
            <person name="Ohta T."/>
            <person name="Okamoto M."/>
            <person name="Ono N."/>
            <person name="Saji S."/>
            <person name="Sakaguchi M."/>
            <person name="Sakai K."/>
            <person name="Shibata M."/>
            <person name="Shimokawa T."/>
            <person name="Song J."/>
            <person name="Takazaki Y."/>
            <person name="Terasawa K."/>
            <person name="Tsugane M."/>
            <person name="Tsuji K."/>
            <person name="Ueda S."/>
            <person name="Waki K."/>
            <person name="Yamagata H."/>
            <person name="Yamamoto M."/>
            <person name="Yamamoto S."/>
            <person name="Yamane H."/>
            <person name="Yoshiki S."/>
            <person name="Yoshihara R."/>
            <person name="Yukawa K."/>
            <person name="Zhong H."/>
            <person name="Yano M."/>
            <person name="Yuan Q."/>
            <person name="Ouyang S."/>
            <person name="Liu J."/>
            <person name="Jones K.M."/>
            <person name="Gansberger K."/>
            <person name="Moffat K."/>
            <person name="Hill J."/>
            <person name="Bera J."/>
            <person name="Fadrosh D."/>
            <person name="Jin S."/>
            <person name="Johri S."/>
            <person name="Kim M."/>
            <person name="Overton L."/>
            <person name="Reardon M."/>
            <person name="Tsitrin T."/>
            <person name="Vuong H."/>
            <person name="Weaver B."/>
            <person name="Ciecko A."/>
            <person name="Tallon L."/>
            <person name="Jackson J."/>
            <person name="Pai G."/>
            <person name="Aken S.V."/>
            <person name="Utterback T."/>
            <person name="Reidmuller S."/>
            <person name="Feldblyum T."/>
            <person name="Hsiao J."/>
            <person name="Zismann V."/>
            <person name="Iobst S."/>
            <person name="de Vazeille A.R."/>
            <person name="Buell C.R."/>
            <person name="Ying K."/>
            <person name="Li Y."/>
            <person name="Lu T."/>
            <person name="Huang Y."/>
            <person name="Zhao Q."/>
            <person name="Feng Q."/>
            <person name="Zhang L."/>
            <person name="Zhu J."/>
            <person name="Weng Q."/>
            <person name="Mu J."/>
            <person name="Lu Y."/>
            <person name="Fan D."/>
            <person name="Liu Y."/>
            <person name="Guan J."/>
            <person name="Zhang Y."/>
            <person name="Yu S."/>
            <person name="Liu X."/>
            <person name="Zhang Y."/>
            <person name="Hong G."/>
            <person name="Han B."/>
            <person name="Choisne N."/>
            <person name="Demange N."/>
            <person name="Orjeda G."/>
            <person name="Samain S."/>
            <person name="Cattolico L."/>
            <person name="Pelletier E."/>
            <person name="Couloux A."/>
            <person name="Segurens B."/>
            <person name="Wincker P."/>
            <person name="D'Hont A."/>
            <person name="Scarpelli C."/>
            <person name="Weissenbach J."/>
            <person name="Salanoubat M."/>
            <person name="Quetier F."/>
            <person name="Yu Y."/>
            <person name="Kim H.R."/>
            <person name="Rambo T."/>
            <person name="Currie J."/>
            <person name="Collura K."/>
            <person name="Luo M."/>
            <person name="Yang T."/>
            <person name="Ammiraju J.S.S."/>
            <person name="Engler F."/>
            <person name="Soderlund C."/>
            <person name="Wing R.A."/>
            <person name="Palmer L.E."/>
            <person name="de la Bastide M."/>
            <person name="Spiegel L."/>
            <person name="Nascimento L."/>
            <person name="Zutavern T."/>
            <person name="O'Shaughnessy A."/>
            <person name="Dike S."/>
            <person name="Dedhia N."/>
            <person name="Preston R."/>
            <person name="Balija V."/>
            <person name="McCombie W.R."/>
            <person name="Chow T."/>
            <person name="Chen H."/>
            <person name="Chung M."/>
            <person name="Chen C."/>
            <person name="Shaw J."/>
            <person name="Wu H."/>
            <person name="Hsiao K."/>
            <person name="Chao Y."/>
            <person name="Chu M."/>
            <person name="Cheng C."/>
            <person name="Hour A."/>
            <person name="Lee P."/>
            <person name="Lin S."/>
            <person name="Lin Y."/>
            <person name="Liou J."/>
            <person name="Liu S."/>
            <person name="Hsing Y."/>
            <person name="Raghuvanshi S."/>
            <person name="Mohanty A."/>
            <person name="Bharti A.K."/>
            <person name="Gaur A."/>
            <person name="Gupta V."/>
            <person name="Kumar D."/>
            <person name="Ravi V."/>
            <person name="Vij S."/>
            <person name="Kapur A."/>
            <person name="Khurana P."/>
            <person name="Khurana P."/>
            <person name="Khurana J.P."/>
            <person name="Tyagi A.K."/>
            <person name="Gaikwad K."/>
            <person name="Singh A."/>
            <person name="Dalal V."/>
            <person name="Srivastava S."/>
            <person name="Dixit A."/>
            <person name="Pal A.K."/>
            <person name="Ghazi I.A."/>
            <person name="Yadav M."/>
            <person name="Pandit A."/>
            <person name="Bhargava A."/>
            <person name="Sureshbabu K."/>
            <person name="Batra K."/>
            <person name="Sharma T.R."/>
            <person name="Mohapatra T."/>
            <person name="Singh N.K."/>
            <person name="Messing J."/>
            <person name="Nelson A.B."/>
            <person name="Fuks G."/>
            <person name="Kavchok S."/>
            <person name="Keizer G."/>
            <person name="Linton E."/>
            <person name="Llaca V."/>
            <person name="Song R."/>
            <person name="Tanyolac B."/>
            <person name="Young S."/>
            <person name="Ho-Il K."/>
            <person name="Hahn J.H."/>
            <person name="Sangsakoo G."/>
            <person name="Vanavichit A."/>
            <person name="de Mattos Luiz.A.T."/>
            <person name="Zimmer P.D."/>
            <person name="Malone G."/>
            <person name="Dellagostin O."/>
            <person name="de Oliveira A.C."/>
            <person name="Bevan M."/>
            <person name="Bancroft I."/>
            <person name="Minx P."/>
            <person name="Cordum H."/>
            <person name="Wilson R."/>
            <person name="Cheng Z."/>
            <person name="Jin W."/>
            <person name="Jiang J."/>
            <person name="Leong S.A."/>
            <person name="Iwama H."/>
            <person name="Gojobori T."/>
            <person name="Itoh T."/>
            <person name="Niimura Y."/>
            <person name="Fujii Y."/>
            <person name="Habara T."/>
            <person name="Sakai H."/>
            <person name="Sato Y."/>
            <person name="Wilson G."/>
            <person name="Kumar K."/>
            <person name="McCouch S."/>
            <person name="Juretic N."/>
            <person name="Hoen D."/>
            <person name="Wright S."/>
            <person name="Bruskiewich R."/>
            <person name="Bureau T."/>
            <person name="Miyao A."/>
            <person name="Hirochika H."/>
            <person name="Nishikawa T."/>
            <person name="Kadowaki K."/>
            <person name="Sugiura M."/>
            <person name="Burr B."/>
            <person name="Sasaki T."/>
        </authorList>
    </citation>
    <scope>NUCLEOTIDE SEQUENCE [LARGE SCALE GENOMIC DNA]</scope>
    <source>
        <strain evidence="3">cv. Nipponbare</strain>
    </source>
</reference>
<name>A0A0P0XU46_ORYSJ</name>
<proteinExistence type="predicted"/>
<dbReference type="EMBL" id="AP014966">
    <property type="protein sequence ID" value="BAT10499.1"/>
    <property type="molecule type" value="Genomic_DNA"/>
</dbReference>
<dbReference type="ExpressionAtlas" id="A0A0P0XU46">
    <property type="expression patterns" value="baseline and differential"/>
</dbReference>